<accession>A0ABV6UJD4</accession>
<sequence>MTFAQPLSGADRPAPDHAAADRRSPDGVVVHRTSSRGPGGHPVYADDTGIIRAEISDRGEVRMLATSAHQRPRRPSGCRPLPAQSSRRAATCTGSQTGENGGA</sequence>
<feature type="compositionally biased region" description="Basic and acidic residues" evidence="1">
    <location>
        <begin position="13"/>
        <end position="25"/>
    </location>
</feature>
<comment type="caution">
    <text evidence="2">The sequence shown here is derived from an EMBL/GenBank/DDBJ whole genome shotgun (WGS) entry which is preliminary data.</text>
</comment>
<reference evidence="2 3" key="1">
    <citation type="submission" date="2024-09" db="EMBL/GenBank/DDBJ databases">
        <authorList>
            <person name="Lee S.D."/>
        </authorList>
    </citation>
    <scope>NUCLEOTIDE SEQUENCE [LARGE SCALE GENOMIC DNA]</scope>
    <source>
        <strain evidence="2 3">N1-5</strain>
    </source>
</reference>
<dbReference type="InterPro" id="IPR046263">
    <property type="entry name" value="DUF6296"/>
</dbReference>
<dbReference type="Proteomes" id="UP001592528">
    <property type="component" value="Unassembled WGS sequence"/>
</dbReference>
<dbReference type="Pfam" id="PF19813">
    <property type="entry name" value="DUF6296"/>
    <property type="match status" value="1"/>
</dbReference>
<evidence type="ECO:0000256" key="1">
    <source>
        <dbReference type="SAM" id="MobiDB-lite"/>
    </source>
</evidence>
<dbReference type="EMBL" id="JBHEZZ010000004">
    <property type="protein sequence ID" value="MFC1401561.1"/>
    <property type="molecule type" value="Genomic_DNA"/>
</dbReference>
<evidence type="ECO:0000313" key="2">
    <source>
        <dbReference type="EMBL" id="MFC1401561.1"/>
    </source>
</evidence>
<evidence type="ECO:0000313" key="3">
    <source>
        <dbReference type="Proteomes" id="UP001592528"/>
    </source>
</evidence>
<gene>
    <name evidence="2" type="ORF">ACEZDJ_09700</name>
</gene>
<name>A0ABV6UJD4_9ACTN</name>
<protein>
    <submittedName>
        <fullName evidence="2">DUF6296 family protein</fullName>
    </submittedName>
</protein>
<feature type="compositionally biased region" description="Polar residues" evidence="1">
    <location>
        <begin position="83"/>
        <end position="103"/>
    </location>
</feature>
<dbReference type="RefSeq" id="WP_269665024.1">
    <property type="nucleotide sequence ID" value="NZ_JBHEZZ010000004.1"/>
</dbReference>
<feature type="region of interest" description="Disordered" evidence="1">
    <location>
        <begin position="65"/>
        <end position="103"/>
    </location>
</feature>
<proteinExistence type="predicted"/>
<keyword evidence="3" id="KW-1185">Reference proteome</keyword>
<feature type="region of interest" description="Disordered" evidence="1">
    <location>
        <begin position="1"/>
        <end position="46"/>
    </location>
</feature>
<organism evidence="2 3">
    <name type="scientific">Streptacidiphilus cavernicola</name>
    <dbReference type="NCBI Taxonomy" id="3342716"/>
    <lineage>
        <taxon>Bacteria</taxon>
        <taxon>Bacillati</taxon>
        <taxon>Actinomycetota</taxon>
        <taxon>Actinomycetes</taxon>
        <taxon>Kitasatosporales</taxon>
        <taxon>Streptomycetaceae</taxon>
        <taxon>Streptacidiphilus</taxon>
    </lineage>
</organism>